<feature type="domain" description="Resolvase/invertase-type recombinase catalytic" evidence="1">
    <location>
        <begin position="2"/>
        <end position="136"/>
    </location>
</feature>
<protein>
    <submittedName>
        <fullName evidence="2">Protein containing Resolvase</fullName>
    </submittedName>
</protein>
<dbReference type="EMBL" id="AUZX01014988">
    <property type="protein sequence ID" value="EQD30603.1"/>
    <property type="molecule type" value="Genomic_DNA"/>
</dbReference>
<dbReference type="InterPro" id="IPR036162">
    <property type="entry name" value="Resolvase-like_N_sf"/>
</dbReference>
<dbReference type="SUPFAM" id="SSF53041">
    <property type="entry name" value="Resolvase-like"/>
    <property type="match status" value="1"/>
</dbReference>
<gene>
    <name evidence="2" type="ORF">B1A_20312</name>
</gene>
<sequence>MKAALYARFSSDLQRATSIEDQLRNCRKRVELEGWVVVATYADAAMSGTDANRPQYRAMLEAAAGREFDVLIVDDLSRLTRDAVECERAIRRLEFIGLRIIATSDGYDSTRKARKVHRGFKGLMNEIFLDDLRERV</sequence>
<dbReference type="GO" id="GO:0000150">
    <property type="term" value="F:DNA strand exchange activity"/>
    <property type="evidence" value="ECO:0007669"/>
    <property type="project" value="InterPro"/>
</dbReference>
<dbReference type="PANTHER" id="PTHR30461">
    <property type="entry name" value="DNA-INVERTASE FROM LAMBDOID PROPHAGE"/>
    <property type="match status" value="1"/>
</dbReference>
<accession>T0YBY1</accession>
<name>T0YBY1_9ZZZZ</name>
<dbReference type="InterPro" id="IPR006119">
    <property type="entry name" value="Resolv_N"/>
</dbReference>
<reference evidence="2" key="2">
    <citation type="journal article" date="2014" name="ISME J.">
        <title>Microbial stratification in low pH oxic and suboxic macroscopic growths along an acid mine drainage.</title>
        <authorList>
            <person name="Mendez-Garcia C."/>
            <person name="Mesa V."/>
            <person name="Sprenger R.R."/>
            <person name="Richter M."/>
            <person name="Diez M.S."/>
            <person name="Solano J."/>
            <person name="Bargiela R."/>
            <person name="Golyshina O.V."/>
            <person name="Manteca A."/>
            <person name="Ramos J.L."/>
            <person name="Gallego J.R."/>
            <person name="Llorente I."/>
            <person name="Martins Dos Santos V.A."/>
            <person name="Jensen O.N."/>
            <person name="Pelaez A.I."/>
            <person name="Sanchez J."/>
            <person name="Ferrer M."/>
        </authorList>
    </citation>
    <scope>NUCLEOTIDE SEQUENCE</scope>
</reference>
<proteinExistence type="predicted"/>
<dbReference type="PANTHER" id="PTHR30461:SF23">
    <property type="entry name" value="DNA RECOMBINASE-RELATED"/>
    <property type="match status" value="1"/>
</dbReference>
<comment type="caution">
    <text evidence="2">The sequence shown here is derived from an EMBL/GenBank/DDBJ whole genome shotgun (WGS) entry which is preliminary data.</text>
</comment>
<dbReference type="Pfam" id="PF00239">
    <property type="entry name" value="Resolvase"/>
    <property type="match status" value="1"/>
</dbReference>
<evidence type="ECO:0000259" key="1">
    <source>
        <dbReference type="PROSITE" id="PS51736"/>
    </source>
</evidence>
<dbReference type="Gene3D" id="3.40.50.1390">
    <property type="entry name" value="Resolvase, N-terminal catalytic domain"/>
    <property type="match status" value="1"/>
</dbReference>
<dbReference type="CDD" id="cd00338">
    <property type="entry name" value="Ser_Recombinase"/>
    <property type="match status" value="1"/>
</dbReference>
<dbReference type="AlphaFoldDB" id="T0YBY1"/>
<reference evidence="2" key="1">
    <citation type="submission" date="2013-08" db="EMBL/GenBank/DDBJ databases">
        <authorList>
            <person name="Mendez C."/>
            <person name="Richter M."/>
            <person name="Ferrer M."/>
            <person name="Sanchez J."/>
        </authorList>
    </citation>
    <scope>NUCLEOTIDE SEQUENCE</scope>
</reference>
<organism evidence="2">
    <name type="scientific">mine drainage metagenome</name>
    <dbReference type="NCBI Taxonomy" id="410659"/>
    <lineage>
        <taxon>unclassified sequences</taxon>
        <taxon>metagenomes</taxon>
        <taxon>ecological metagenomes</taxon>
    </lineage>
</organism>
<feature type="non-terminal residue" evidence="2">
    <location>
        <position position="136"/>
    </location>
</feature>
<evidence type="ECO:0000313" key="2">
    <source>
        <dbReference type="EMBL" id="EQD30603.1"/>
    </source>
</evidence>
<dbReference type="SMART" id="SM00857">
    <property type="entry name" value="Resolvase"/>
    <property type="match status" value="1"/>
</dbReference>
<dbReference type="InterPro" id="IPR050639">
    <property type="entry name" value="SSR_resolvase"/>
</dbReference>
<dbReference type="PROSITE" id="PS51736">
    <property type="entry name" value="RECOMBINASES_3"/>
    <property type="match status" value="1"/>
</dbReference>
<dbReference type="GO" id="GO:0003677">
    <property type="term" value="F:DNA binding"/>
    <property type="evidence" value="ECO:0007669"/>
    <property type="project" value="InterPro"/>
</dbReference>